<dbReference type="PANTHER" id="PTHR42194">
    <property type="entry name" value="UPF0276 PROTEIN HI_1600"/>
    <property type="match status" value="1"/>
</dbReference>
<dbReference type="InterPro" id="IPR007801">
    <property type="entry name" value="MbnB/TglH/ChrH"/>
</dbReference>
<dbReference type="AlphaFoldDB" id="A0A512N9M0"/>
<evidence type="ECO:0008006" key="3">
    <source>
        <dbReference type="Google" id="ProtNLM"/>
    </source>
</evidence>
<dbReference type="Pfam" id="PF05114">
    <property type="entry name" value="MbnB_TglH_ChrH"/>
    <property type="match status" value="1"/>
</dbReference>
<protein>
    <recommendedName>
        <fullName evidence="3">DUF692 domain-containing protein</fullName>
    </recommendedName>
</protein>
<evidence type="ECO:0000313" key="2">
    <source>
        <dbReference type="Proteomes" id="UP000321058"/>
    </source>
</evidence>
<accession>A0A512N9M0</accession>
<reference evidence="1 2" key="1">
    <citation type="submission" date="2019-07" db="EMBL/GenBank/DDBJ databases">
        <title>Whole genome shotgun sequence of Reyranella soli NBRC 108950.</title>
        <authorList>
            <person name="Hosoyama A."/>
            <person name="Uohara A."/>
            <person name="Ohji S."/>
            <person name="Ichikawa N."/>
        </authorList>
    </citation>
    <scope>NUCLEOTIDE SEQUENCE [LARGE SCALE GENOMIC DNA]</scope>
    <source>
        <strain evidence="1 2">NBRC 108950</strain>
    </source>
</reference>
<sequence length="306" mass="33490">MLELTRPEIGHAGIGRPRADQPGVGLLFNGALTDLLGVRPDAVEFLSIIPERFWQDFGRDRSERFAPLPDEVALLDELASRHTLVAHGVGLSIASGSTFDVDHVRQLADWHRRYRFAWISEHLSAVRVQTEVTPDHHAGLALPLAWDRDLLDMLSERVNRVQDILGTRLLLENGVVHTPVPGSDMSEEDFMNALVRRTGCGLLLDLHNLHVNAVNLGLDADRFINGLDLDAVGEIHVAGGNSLFGAYLDSHAGACPSGVWGLLERTAPRCRNLLGVTFEFHETYFPGLGDAGVLGQLQQMRAALAA</sequence>
<dbReference type="EMBL" id="BKAJ01000043">
    <property type="protein sequence ID" value="GEP55675.1"/>
    <property type="molecule type" value="Genomic_DNA"/>
</dbReference>
<comment type="caution">
    <text evidence="1">The sequence shown here is derived from an EMBL/GenBank/DDBJ whole genome shotgun (WGS) entry which is preliminary data.</text>
</comment>
<name>A0A512N9M0_9HYPH</name>
<dbReference type="PANTHER" id="PTHR42194:SF1">
    <property type="entry name" value="UPF0276 PROTEIN HI_1600"/>
    <property type="match status" value="1"/>
</dbReference>
<dbReference type="Proteomes" id="UP000321058">
    <property type="component" value="Unassembled WGS sequence"/>
</dbReference>
<gene>
    <name evidence="1" type="ORF">RSO01_28410</name>
</gene>
<keyword evidence="2" id="KW-1185">Reference proteome</keyword>
<dbReference type="OrthoDB" id="9763101at2"/>
<proteinExistence type="predicted"/>
<dbReference type="Gene3D" id="3.20.20.150">
    <property type="entry name" value="Divalent-metal-dependent TIM barrel enzymes"/>
    <property type="match status" value="1"/>
</dbReference>
<dbReference type="RefSeq" id="WP_147149760.1">
    <property type="nucleotide sequence ID" value="NZ_BKAJ01000043.1"/>
</dbReference>
<evidence type="ECO:0000313" key="1">
    <source>
        <dbReference type="EMBL" id="GEP55675.1"/>
    </source>
</evidence>
<organism evidence="1 2">
    <name type="scientific">Reyranella soli</name>
    <dbReference type="NCBI Taxonomy" id="1230389"/>
    <lineage>
        <taxon>Bacteria</taxon>
        <taxon>Pseudomonadati</taxon>
        <taxon>Pseudomonadota</taxon>
        <taxon>Alphaproteobacteria</taxon>
        <taxon>Hyphomicrobiales</taxon>
        <taxon>Reyranellaceae</taxon>
        <taxon>Reyranella</taxon>
    </lineage>
</organism>
<dbReference type="NCBIfam" id="NF003818">
    <property type="entry name" value="PRK05409.1"/>
    <property type="match status" value="1"/>
</dbReference>